<dbReference type="SUPFAM" id="SSF64438">
    <property type="entry name" value="CNF1/YfiH-like putative cysteine hydrolases"/>
    <property type="match status" value="1"/>
</dbReference>
<dbReference type="InParanoid" id="E6W506"/>
<dbReference type="Gene3D" id="3.30.1330.200">
    <property type="match status" value="1"/>
</dbReference>
<reference evidence="4 5" key="1">
    <citation type="submission" date="2010-12" db="EMBL/GenBank/DDBJ databases">
        <title>Complete sequence of Desulfurispirillum indicum S5.</title>
        <authorList>
            <consortium name="US DOE Joint Genome Institute"/>
            <person name="Lucas S."/>
            <person name="Copeland A."/>
            <person name="Lapidus A."/>
            <person name="Cheng J.-F."/>
            <person name="Goodwin L."/>
            <person name="Pitluck S."/>
            <person name="Chertkov O."/>
            <person name="Held B."/>
            <person name="Detter J.C."/>
            <person name="Han C."/>
            <person name="Tapia R."/>
            <person name="Land M."/>
            <person name="Hauser L."/>
            <person name="Kyrpides N."/>
            <person name="Ivanova N."/>
            <person name="Mikhailova N."/>
            <person name="Haggblom M."/>
            <person name="Rauschenbach I."/>
            <person name="Bini E."/>
            <person name="Woyke T."/>
        </authorList>
    </citation>
    <scope>NUCLEOTIDE SEQUENCE [LARGE SCALE GENOMIC DNA]</scope>
    <source>
        <strain evidence="5">ATCC BAA-1389 / DSM 22839 / S5</strain>
    </source>
</reference>
<keyword evidence="1 3" id="KW-0145">Chemotaxis</keyword>
<comment type="similarity">
    <text evidence="3">Belongs to the CheD family.</text>
</comment>
<dbReference type="KEGG" id="din:Selin_1247"/>
<evidence type="ECO:0000256" key="3">
    <source>
        <dbReference type="HAMAP-Rule" id="MF_01440"/>
    </source>
</evidence>
<dbReference type="STRING" id="653733.Selin_1247"/>
<name>E6W506_DESIS</name>
<comment type="catalytic activity">
    <reaction evidence="3">
        <text>L-glutaminyl-[protein] + H2O = L-glutamyl-[protein] + NH4(+)</text>
        <dbReference type="Rhea" id="RHEA:16441"/>
        <dbReference type="Rhea" id="RHEA-COMP:10207"/>
        <dbReference type="Rhea" id="RHEA-COMP:10208"/>
        <dbReference type="ChEBI" id="CHEBI:15377"/>
        <dbReference type="ChEBI" id="CHEBI:28938"/>
        <dbReference type="ChEBI" id="CHEBI:29973"/>
        <dbReference type="ChEBI" id="CHEBI:30011"/>
        <dbReference type="EC" id="3.5.1.44"/>
    </reaction>
</comment>
<comment type="function">
    <text evidence="3">Probably deamidates glutamine residues to glutamate on methyl-accepting chemotaxis receptors (MCPs), playing an important role in chemotaxis.</text>
</comment>
<organism evidence="4 5">
    <name type="scientific">Desulfurispirillum indicum (strain ATCC BAA-1389 / DSM 22839 / S5)</name>
    <dbReference type="NCBI Taxonomy" id="653733"/>
    <lineage>
        <taxon>Bacteria</taxon>
        <taxon>Pseudomonadati</taxon>
        <taxon>Chrysiogenota</taxon>
        <taxon>Chrysiogenia</taxon>
        <taxon>Chrysiogenales</taxon>
        <taxon>Chrysiogenaceae</taxon>
        <taxon>Desulfurispirillum</taxon>
    </lineage>
</organism>
<dbReference type="PANTHER" id="PTHR35147">
    <property type="entry name" value="CHEMORECEPTOR GLUTAMINE DEAMIDASE CHED-RELATED"/>
    <property type="match status" value="1"/>
</dbReference>
<dbReference type="InterPro" id="IPR005659">
    <property type="entry name" value="Chemorcpt_Glu_NH3ase_CheD"/>
</dbReference>
<evidence type="ECO:0000256" key="2">
    <source>
        <dbReference type="ARBA" id="ARBA00022801"/>
    </source>
</evidence>
<evidence type="ECO:0000256" key="1">
    <source>
        <dbReference type="ARBA" id="ARBA00022500"/>
    </source>
</evidence>
<accession>E6W506</accession>
<dbReference type="InterPro" id="IPR038592">
    <property type="entry name" value="CheD-like_sf"/>
</dbReference>
<dbReference type="InterPro" id="IPR011324">
    <property type="entry name" value="Cytotoxic_necrot_fac-like_cat"/>
</dbReference>
<dbReference type="Proteomes" id="UP000002572">
    <property type="component" value="Chromosome"/>
</dbReference>
<dbReference type="HOGENOM" id="CLU_087854_2_0_0"/>
<keyword evidence="2 3" id="KW-0378">Hydrolase</keyword>
<dbReference type="GO" id="GO:0006935">
    <property type="term" value="P:chemotaxis"/>
    <property type="evidence" value="ECO:0007669"/>
    <property type="project" value="UniProtKB-UniRule"/>
</dbReference>
<dbReference type="AlphaFoldDB" id="E6W506"/>
<dbReference type="EC" id="3.5.1.44" evidence="3"/>
<dbReference type="EMBL" id="CP002432">
    <property type="protein sequence ID" value="ADU65982.1"/>
    <property type="molecule type" value="Genomic_DNA"/>
</dbReference>
<protein>
    <recommendedName>
        <fullName evidence="3">Probable chemoreceptor glutamine deamidase CheD</fullName>
        <ecNumber evidence="3">3.5.1.44</ecNumber>
    </recommendedName>
</protein>
<dbReference type="eggNOG" id="COG1871">
    <property type="taxonomic scope" value="Bacteria"/>
</dbReference>
<dbReference type="GO" id="GO:0050568">
    <property type="term" value="F:protein-glutamine glutaminase activity"/>
    <property type="evidence" value="ECO:0007669"/>
    <property type="project" value="UniProtKB-UniRule"/>
</dbReference>
<dbReference type="CDD" id="cd16352">
    <property type="entry name" value="CheD"/>
    <property type="match status" value="1"/>
</dbReference>
<dbReference type="HAMAP" id="MF_01440">
    <property type="entry name" value="CheD"/>
    <property type="match status" value="1"/>
</dbReference>
<gene>
    <name evidence="3" type="primary">cheD</name>
    <name evidence="4" type="ordered locus">Selin_1247</name>
</gene>
<dbReference type="Pfam" id="PF03975">
    <property type="entry name" value="CheD"/>
    <property type="match status" value="1"/>
</dbReference>
<evidence type="ECO:0000313" key="5">
    <source>
        <dbReference type="Proteomes" id="UP000002572"/>
    </source>
</evidence>
<keyword evidence="5" id="KW-1185">Reference proteome</keyword>
<evidence type="ECO:0000313" key="4">
    <source>
        <dbReference type="EMBL" id="ADU65982.1"/>
    </source>
</evidence>
<dbReference type="PANTHER" id="PTHR35147:SF3">
    <property type="entry name" value="CHEMORECEPTOR GLUTAMINE DEAMIDASE CHED 1-RELATED"/>
    <property type="match status" value="1"/>
</dbReference>
<proteinExistence type="inferred from homology"/>
<sequence>MNGVYQKRYIKVGEIFVGVKPTEIVTVLGSCVAVCLHDPYEGISSLNHYLMPLWNGTELQSPKYGNISIPRLIESMENVGCNIRNLQAKVFGGANLNTTTNEQLMIGKRNVIVAKEILQEYRIPIVAQDLEGARGRRILVQSDTGKVFLKYTKNPNEGV</sequence>